<proteinExistence type="inferred from homology"/>
<comment type="caution">
    <text evidence="5">The sequence shown here is derived from an EMBL/GenBank/DDBJ whole genome shotgun (WGS) entry which is preliminary data.</text>
</comment>
<gene>
    <name evidence="5" type="ORF">GCM10009838_39280</name>
</gene>
<keyword evidence="3" id="KW-1133">Transmembrane helix</keyword>
<dbReference type="Gene3D" id="1.20.120.1220">
    <property type="match status" value="1"/>
</dbReference>
<accession>A0ABN2RVF4</accession>
<evidence type="ECO:0000256" key="1">
    <source>
        <dbReference type="ARBA" id="ARBA00005801"/>
    </source>
</evidence>
<sequence>MSEIREDVVELIGNGSEPAAGGEHAATLDGEGGEGSEGISGGSEAAEAAEAEVRPWQPVVGRWRVLIAVGTVLLEAGVVVRLGPHWSTLPVVAFAATAVALAVIDFAILRLPNALTAPTAAAVVGALIAEALAEHHPHRLLSEAEGGLALGLFYMLLYALSRGGLGLGDVKLGAVAGMLLASRDWVHVFNGTFLAYVITLVIALAMLRRGKKRFPYGPGLIAGAIIVLLVG</sequence>
<keyword evidence="3" id="KW-0472">Membrane</keyword>
<dbReference type="EMBL" id="BAAAQM010000021">
    <property type="protein sequence ID" value="GAA1975280.1"/>
    <property type="molecule type" value="Genomic_DNA"/>
</dbReference>
<organism evidence="5 6">
    <name type="scientific">Catenulispora subtropica</name>
    <dbReference type="NCBI Taxonomy" id="450798"/>
    <lineage>
        <taxon>Bacteria</taxon>
        <taxon>Bacillati</taxon>
        <taxon>Actinomycetota</taxon>
        <taxon>Actinomycetes</taxon>
        <taxon>Catenulisporales</taxon>
        <taxon>Catenulisporaceae</taxon>
        <taxon>Catenulispora</taxon>
    </lineage>
</organism>
<evidence type="ECO:0000256" key="3">
    <source>
        <dbReference type="SAM" id="Phobius"/>
    </source>
</evidence>
<dbReference type="PANTHER" id="PTHR30487:SF0">
    <property type="entry name" value="PREPILIN LEADER PEPTIDASE_N-METHYLTRANSFERASE-RELATED"/>
    <property type="match status" value="1"/>
</dbReference>
<feature type="transmembrane region" description="Helical" evidence="3">
    <location>
        <begin position="145"/>
        <end position="165"/>
    </location>
</feature>
<dbReference type="Pfam" id="PF01478">
    <property type="entry name" value="Peptidase_A24"/>
    <property type="match status" value="1"/>
</dbReference>
<keyword evidence="3" id="KW-0812">Transmembrane</keyword>
<feature type="region of interest" description="Disordered" evidence="2">
    <location>
        <begin position="14"/>
        <end position="47"/>
    </location>
</feature>
<dbReference type="InterPro" id="IPR050882">
    <property type="entry name" value="Prepilin_peptidase/N-MTase"/>
</dbReference>
<evidence type="ECO:0000313" key="6">
    <source>
        <dbReference type="Proteomes" id="UP001499854"/>
    </source>
</evidence>
<feature type="domain" description="Prepilin type IV endopeptidase peptidase" evidence="4">
    <location>
        <begin position="93"/>
        <end position="203"/>
    </location>
</feature>
<evidence type="ECO:0000259" key="4">
    <source>
        <dbReference type="Pfam" id="PF01478"/>
    </source>
</evidence>
<feature type="transmembrane region" description="Helical" evidence="3">
    <location>
        <begin position="214"/>
        <end position="230"/>
    </location>
</feature>
<comment type="similarity">
    <text evidence="1">Belongs to the peptidase A24 family.</text>
</comment>
<evidence type="ECO:0000256" key="2">
    <source>
        <dbReference type="SAM" id="MobiDB-lite"/>
    </source>
</evidence>
<protein>
    <recommendedName>
        <fullName evidence="4">Prepilin type IV endopeptidase peptidase domain-containing protein</fullName>
    </recommendedName>
</protein>
<dbReference type="InterPro" id="IPR000045">
    <property type="entry name" value="Prepilin_IV_endopep_pep"/>
</dbReference>
<feature type="transmembrane region" description="Helical" evidence="3">
    <location>
        <begin position="115"/>
        <end position="133"/>
    </location>
</feature>
<dbReference type="Proteomes" id="UP001499854">
    <property type="component" value="Unassembled WGS sequence"/>
</dbReference>
<feature type="transmembrane region" description="Helical" evidence="3">
    <location>
        <begin position="89"/>
        <end position="109"/>
    </location>
</feature>
<dbReference type="RefSeq" id="WP_344658508.1">
    <property type="nucleotide sequence ID" value="NZ_BAAAQM010000021.1"/>
</dbReference>
<dbReference type="PANTHER" id="PTHR30487">
    <property type="entry name" value="TYPE 4 PREPILIN-LIKE PROTEINS LEADER PEPTIDE-PROCESSING ENZYME"/>
    <property type="match status" value="1"/>
</dbReference>
<name>A0ABN2RVF4_9ACTN</name>
<reference evidence="5 6" key="1">
    <citation type="journal article" date="2019" name="Int. J. Syst. Evol. Microbiol.">
        <title>The Global Catalogue of Microorganisms (GCM) 10K type strain sequencing project: providing services to taxonomists for standard genome sequencing and annotation.</title>
        <authorList>
            <consortium name="The Broad Institute Genomics Platform"/>
            <consortium name="The Broad Institute Genome Sequencing Center for Infectious Disease"/>
            <person name="Wu L."/>
            <person name="Ma J."/>
        </authorList>
    </citation>
    <scope>NUCLEOTIDE SEQUENCE [LARGE SCALE GENOMIC DNA]</scope>
    <source>
        <strain evidence="5 6">JCM 16013</strain>
    </source>
</reference>
<feature type="transmembrane region" description="Helical" evidence="3">
    <location>
        <begin position="185"/>
        <end position="207"/>
    </location>
</feature>
<keyword evidence="6" id="KW-1185">Reference proteome</keyword>
<evidence type="ECO:0000313" key="5">
    <source>
        <dbReference type="EMBL" id="GAA1975280.1"/>
    </source>
</evidence>